<keyword evidence="10" id="KW-0670">Pyruvate</keyword>
<evidence type="ECO:0000256" key="3">
    <source>
        <dbReference type="ARBA" id="ARBA00013049"/>
    </source>
</evidence>
<dbReference type="FunFam" id="3.90.1150.10:FF:000049">
    <property type="entry name" value="Alanine-glyoxylate aminotransferase 1"/>
    <property type="match status" value="1"/>
</dbReference>
<dbReference type="GO" id="GO:0005777">
    <property type="term" value="C:peroxisome"/>
    <property type="evidence" value="ECO:0007669"/>
    <property type="project" value="TreeGrafter"/>
</dbReference>
<name>A0A8H5YR28_9HYPO</name>
<comment type="cofactor">
    <cofactor evidence="1">
        <name>pyridoxal 5'-phosphate</name>
        <dbReference type="ChEBI" id="CHEBI:597326"/>
    </cofactor>
</comment>
<evidence type="ECO:0000256" key="4">
    <source>
        <dbReference type="ARBA" id="ARBA00022576"/>
    </source>
</evidence>
<dbReference type="InterPro" id="IPR015421">
    <property type="entry name" value="PyrdxlP-dep_Trfase_major"/>
</dbReference>
<dbReference type="SUPFAM" id="SSF53474">
    <property type="entry name" value="alpha/beta-Hydrolases"/>
    <property type="match status" value="1"/>
</dbReference>
<dbReference type="Gene3D" id="3.90.1150.10">
    <property type="entry name" value="Aspartate Aminotransferase, domain 1"/>
    <property type="match status" value="1"/>
</dbReference>
<dbReference type="GO" id="GO:0019265">
    <property type="term" value="P:glycine biosynthetic process, by transamination of glyoxylate"/>
    <property type="evidence" value="ECO:0007669"/>
    <property type="project" value="TreeGrafter"/>
</dbReference>
<sequence>MFGFHLSYQWLHYTRPSGPPSPVPEGLERHWVNTPQGRIEVLSNAPSITNKFNGPPIVFCHGGMGCAWVWTEYMQYLAARGVQCYAVSLRGHGESWHPSYFRMVFATPRSALASDLVAAVEWVQTREESEVMLVGHSSGGGLSQGVLSDGLANVKALALLGAVPGFGSMGVYMNWWKMDPWFTIRLIFHLWHSNSPLSHPKLTQRAFFGDKFPLSSVIPFQRHMNRYESYLWPFSMMYSFTSPSNILSHIHNDGANGEKVLVMAGTQDKLMTGPVTEKTAAFYREAGNDRRDGTRKTRLLYPESEAYRGSLSSRPSSVAGGTFACGTPLGNTFRRPQAVNLAPLQRLSSVAVGVGAAASRSLLRSALAMEGRKVPRAPELSAESPSSSSAGFKTYSAAGSASASADRISLVSGHLSSSSSSYTAASPAQASVPSQARRLSTSTATMSSQPEHATLLIPGPIEFDDEVLKSMSHYSESHVGPGFVNTFGETLTLTRKLFQSTDPSAQPYVISGSGTLGWDIVAANLVEAGENALVLSTGYFGDGFADCLRAYGANVTKLDAGEVGGRPQLPEIEKALSEKKYKILTVTHVDTSTGVLSELKNLAATVRRVSPETLVIVDGVCSVACEEIAFDDWGLDGVVTASQKAIGVPAGLSISFFSGRAVAAALENRKTPIPAYFASLKNWTPIMKNYEAKKPSYFATPSPQLIHALHTSLTQIFTKPLSERFQGHIEVSNKVKKAVTDLGLKVVATKPEDQAHAMTAIYLPDGIGAADVLPKLAAKGVVFAGGIHKAIAPKYIRFGHMGVSALDPSRNHIEKALSALKDSLFEVGYKA</sequence>
<dbReference type="Proteomes" id="UP000544331">
    <property type="component" value="Unassembled WGS sequence"/>
</dbReference>
<comment type="similarity">
    <text evidence="2">Belongs to the class-V pyridoxal-phosphate-dependent aminotransferase family.</text>
</comment>
<feature type="compositionally biased region" description="Low complexity" evidence="7">
    <location>
        <begin position="422"/>
        <end position="436"/>
    </location>
</feature>
<feature type="compositionally biased region" description="Polar residues" evidence="7">
    <location>
        <begin position="437"/>
        <end position="451"/>
    </location>
</feature>
<evidence type="ECO:0000256" key="1">
    <source>
        <dbReference type="ARBA" id="ARBA00001933"/>
    </source>
</evidence>
<feature type="domain" description="Aminotransferase class V" evidence="8">
    <location>
        <begin position="504"/>
        <end position="790"/>
    </location>
</feature>
<organism evidence="10 11">
    <name type="scientific">Fusarium mundagurra</name>
    <dbReference type="NCBI Taxonomy" id="1567541"/>
    <lineage>
        <taxon>Eukaryota</taxon>
        <taxon>Fungi</taxon>
        <taxon>Dikarya</taxon>
        <taxon>Ascomycota</taxon>
        <taxon>Pezizomycotina</taxon>
        <taxon>Sordariomycetes</taxon>
        <taxon>Hypocreomycetidae</taxon>
        <taxon>Hypocreales</taxon>
        <taxon>Nectriaceae</taxon>
        <taxon>Fusarium</taxon>
        <taxon>Fusarium fujikuroi species complex</taxon>
    </lineage>
</organism>
<dbReference type="PANTHER" id="PTHR21152:SF24">
    <property type="entry name" value="ALANINE--GLYOXYLATE AMINOTRANSFERASE 1"/>
    <property type="match status" value="1"/>
</dbReference>
<proteinExistence type="inferred from homology"/>
<dbReference type="InterPro" id="IPR000192">
    <property type="entry name" value="Aminotrans_V_dom"/>
</dbReference>
<keyword evidence="6" id="KW-0663">Pyridoxal phosphate</keyword>
<dbReference type="OrthoDB" id="7403325at2759"/>
<keyword evidence="4" id="KW-0032">Aminotransferase</keyword>
<dbReference type="FunFam" id="3.40.640.10:FF:000027">
    <property type="entry name" value="Serine--pyruvate aminotransferase, mitochondrial"/>
    <property type="match status" value="1"/>
</dbReference>
<evidence type="ECO:0000256" key="2">
    <source>
        <dbReference type="ARBA" id="ARBA00009236"/>
    </source>
</evidence>
<keyword evidence="5" id="KW-0808">Transferase</keyword>
<evidence type="ECO:0000256" key="7">
    <source>
        <dbReference type="SAM" id="MobiDB-lite"/>
    </source>
</evidence>
<dbReference type="EMBL" id="JAAOAN010000219">
    <property type="protein sequence ID" value="KAF5715791.1"/>
    <property type="molecule type" value="Genomic_DNA"/>
</dbReference>
<dbReference type="InterPro" id="IPR000073">
    <property type="entry name" value="AB_hydrolase_1"/>
</dbReference>
<protein>
    <recommendedName>
        <fullName evidence="3">alanine--glyoxylate transaminase</fullName>
        <ecNumber evidence="3">2.6.1.44</ecNumber>
    </recommendedName>
</protein>
<accession>A0A8H5YR28</accession>
<dbReference type="InterPro" id="IPR029058">
    <property type="entry name" value="AB_hydrolase_fold"/>
</dbReference>
<keyword evidence="11" id="KW-1185">Reference proteome</keyword>
<feature type="domain" description="AB hydrolase-1" evidence="9">
    <location>
        <begin position="57"/>
        <end position="272"/>
    </location>
</feature>
<evidence type="ECO:0000259" key="9">
    <source>
        <dbReference type="Pfam" id="PF12697"/>
    </source>
</evidence>
<dbReference type="PANTHER" id="PTHR21152">
    <property type="entry name" value="AMINOTRANSFERASE CLASS V"/>
    <property type="match status" value="1"/>
</dbReference>
<evidence type="ECO:0000256" key="5">
    <source>
        <dbReference type="ARBA" id="ARBA00022679"/>
    </source>
</evidence>
<evidence type="ECO:0000313" key="10">
    <source>
        <dbReference type="EMBL" id="KAF5715791.1"/>
    </source>
</evidence>
<evidence type="ECO:0000313" key="11">
    <source>
        <dbReference type="Proteomes" id="UP000544331"/>
    </source>
</evidence>
<dbReference type="Pfam" id="PF00266">
    <property type="entry name" value="Aminotran_5"/>
    <property type="match status" value="1"/>
</dbReference>
<dbReference type="GO" id="GO:0004760">
    <property type="term" value="F:L-serine-pyruvate transaminase activity"/>
    <property type="evidence" value="ECO:0007669"/>
    <property type="project" value="TreeGrafter"/>
</dbReference>
<dbReference type="AlphaFoldDB" id="A0A8H5YR28"/>
<dbReference type="Gene3D" id="3.40.50.1820">
    <property type="entry name" value="alpha/beta hydrolase"/>
    <property type="match status" value="1"/>
</dbReference>
<evidence type="ECO:0000256" key="6">
    <source>
        <dbReference type="ARBA" id="ARBA00022898"/>
    </source>
</evidence>
<dbReference type="Pfam" id="PF12697">
    <property type="entry name" value="Abhydrolase_6"/>
    <property type="match status" value="1"/>
</dbReference>
<evidence type="ECO:0000259" key="8">
    <source>
        <dbReference type="Pfam" id="PF00266"/>
    </source>
</evidence>
<feature type="region of interest" description="Disordered" evidence="7">
    <location>
        <begin position="422"/>
        <end position="451"/>
    </location>
</feature>
<reference evidence="10 11" key="1">
    <citation type="submission" date="2020-05" db="EMBL/GenBank/DDBJ databases">
        <title>Identification and distribution of gene clusters putatively required for synthesis of sphingolipid metabolism inhibitors in phylogenetically diverse species of the filamentous fungus Fusarium.</title>
        <authorList>
            <person name="Kim H.-S."/>
            <person name="Busman M."/>
            <person name="Brown D.W."/>
            <person name="Divon H."/>
            <person name="Uhlig S."/>
            <person name="Proctor R.H."/>
        </authorList>
    </citation>
    <scope>NUCLEOTIDE SEQUENCE [LARGE SCALE GENOMIC DNA]</scope>
    <source>
        <strain evidence="10 11">NRRL 66235</strain>
    </source>
</reference>
<dbReference type="Gene3D" id="3.40.640.10">
    <property type="entry name" value="Type I PLP-dependent aspartate aminotransferase-like (Major domain)"/>
    <property type="match status" value="1"/>
</dbReference>
<dbReference type="GO" id="GO:0008453">
    <property type="term" value="F:alanine-glyoxylate transaminase activity"/>
    <property type="evidence" value="ECO:0007669"/>
    <property type="project" value="UniProtKB-EC"/>
</dbReference>
<dbReference type="SUPFAM" id="SSF53383">
    <property type="entry name" value="PLP-dependent transferases"/>
    <property type="match status" value="1"/>
</dbReference>
<comment type="caution">
    <text evidence="10">The sequence shown here is derived from an EMBL/GenBank/DDBJ whole genome shotgun (WGS) entry which is preliminary data.</text>
</comment>
<gene>
    <name evidence="10" type="ORF">FMUND_6708</name>
</gene>
<dbReference type="InterPro" id="IPR015424">
    <property type="entry name" value="PyrdxlP-dep_Trfase"/>
</dbReference>
<dbReference type="EC" id="2.6.1.44" evidence="3"/>
<dbReference type="InterPro" id="IPR015422">
    <property type="entry name" value="PyrdxlP-dep_Trfase_small"/>
</dbReference>